<dbReference type="AlphaFoldDB" id="A0A0N0DSY8"/>
<dbReference type="RefSeq" id="XP_015655088.1">
    <property type="nucleotide sequence ID" value="XM_015806166.1"/>
</dbReference>
<dbReference type="RefSeq" id="XP_015655087.1">
    <property type="nucleotide sequence ID" value="XM_015806165.1"/>
</dbReference>
<keyword evidence="6" id="KW-1185">Reference proteome</keyword>
<dbReference type="OMA" id="NYRDHAY"/>
<gene>
    <name evidence="5" type="ORF">ABB37_07504</name>
</gene>
<evidence type="ECO:0000259" key="3">
    <source>
        <dbReference type="Pfam" id="PF24327"/>
    </source>
</evidence>
<proteinExistence type="predicted"/>
<reference evidence="5 6" key="1">
    <citation type="submission" date="2015-07" db="EMBL/GenBank/DDBJ databases">
        <title>High-quality genome of monoxenous trypanosomatid Leptomonas pyrrhocoris.</title>
        <authorList>
            <person name="Flegontov P."/>
            <person name="Butenko A."/>
            <person name="Firsov S."/>
            <person name="Vlcek C."/>
            <person name="Logacheva M.D."/>
            <person name="Field M."/>
            <person name="Filatov D."/>
            <person name="Flegontova O."/>
            <person name="Gerasimov E."/>
            <person name="Jackson A.P."/>
            <person name="Kelly S."/>
            <person name="Opperdoes F."/>
            <person name="O'Reilly A."/>
            <person name="Votypka J."/>
            <person name="Yurchenko V."/>
            <person name="Lukes J."/>
        </authorList>
    </citation>
    <scope>NUCLEOTIDE SEQUENCE [LARGE SCALE GENOMIC DNA]</scope>
    <source>
        <strain evidence="5">H10</strain>
    </source>
</reference>
<feature type="signal peptide" evidence="2">
    <location>
        <begin position="1"/>
        <end position="24"/>
    </location>
</feature>
<dbReference type="InterPro" id="IPR055921">
    <property type="entry name" value="DUF7498"/>
</dbReference>
<dbReference type="Pfam" id="PF24328">
    <property type="entry name" value="DUF7498"/>
    <property type="match status" value="1"/>
</dbReference>
<dbReference type="EMBL" id="LGTL01000019">
    <property type="protein sequence ID" value="KPA76648.1"/>
    <property type="molecule type" value="Genomic_DNA"/>
</dbReference>
<dbReference type="InterPro" id="IPR055920">
    <property type="entry name" value="DUF7497"/>
</dbReference>
<accession>A0A0N0DSY8</accession>
<organism evidence="5 6">
    <name type="scientific">Leptomonas pyrrhocoris</name>
    <name type="common">Firebug parasite</name>
    <dbReference type="NCBI Taxonomy" id="157538"/>
    <lineage>
        <taxon>Eukaryota</taxon>
        <taxon>Discoba</taxon>
        <taxon>Euglenozoa</taxon>
        <taxon>Kinetoplastea</taxon>
        <taxon>Metakinetoplastina</taxon>
        <taxon>Trypanosomatida</taxon>
        <taxon>Trypanosomatidae</taxon>
        <taxon>Leishmaniinae</taxon>
        <taxon>Leptomonas</taxon>
    </lineage>
</organism>
<feature type="chain" id="PRO_5007419141" description="IPT/TIG domain-containing protein" evidence="2">
    <location>
        <begin position="25"/>
        <end position="369"/>
    </location>
</feature>
<dbReference type="Proteomes" id="UP000037923">
    <property type="component" value="Unassembled WGS sequence"/>
</dbReference>
<comment type="caution">
    <text evidence="5">The sequence shown here is derived from an EMBL/GenBank/DDBJ whole genome shotgun (WGS) entry which is preliminary data.</text>
</comment>
<dbReference type="Pfam" id="PF24327">
    <property type="entry name" value="DUF7497"/>
    <property type="match status" value="1"/>
</dbReference>
<dbReference type="OrthoDB" id="262776at2759"/>
<dbReference type="GeneID" id="26907789"/>
<keyword evidence="2" id="KW-0732">Signal</keyword>
<feature type="compositionally biased region" description="Basic residues" evidence="1">
    <location>
        <begin position="352"/>
        <end position="362"/>
    </location>
</feature>
<dbReference type="VEuPathDB" id="TriTrypDB:LpyrH10_19_0550"/>
<evidence type="ECO:0000256" key="2">
    <source>
        <dbReference type="SAM" id="SignalP"/>
    </source>
</evidence>
<feature type="domain" description="DUF7497" evidence="3">
    <location>
        <begin position="143"/>
        <end position="244"/>
    </location>
</feature>
<evidence type="ECO:0000259" key="4">
    <source>
        <dbReference type="Pfam" id="PF24328"/>
    </source>
</evidence>
<evidence type="ECO:0000313" key="6">
    <source>
        <dbReference type="Proteomes" id="UP000037923"/>
    </source>
</evidence>
<feature type="region of interest" description="Disordered" evidence="1">
    <location>
        <begin position="342"/>
        <end position="369"/>
    </location>
</feature>
<evidence type="ECO:0000256" key="1">
    <source>
        <dbReference type="SAM" id="MobiDB-lite"/>
    </source>
</evidence>
<protein>
    <recommendedName>
        <fullName evidence="7">IPT/TIG domain-containing protein</fullName>
    </recommendedName>
</protein>
<dbReference type="EMBL" id="LGTL01000019">
    <property type="protein sequence ID" value="KPA76649.1"/>
    <property type="molecule type" value="Genomic_DNA"/>
</dbReference>
<evidence type="ECO:0008006" key="7">
    <source>
        <dbReference type="Google" id="ProtNLM"/>
    </source>
</evidence>
<name>A0A0N0DSY8_LEPPY</name>
<feature type="domain" description="DUF7498" evidence="4">
    <location>
        <begin position="253"/>
        <end position="318"/>
    </location>
</feature>
<evidence type="ECO:0000313" key="5">
    <source>
        <dbReference type="EMBL" id="KPA76648.1"/>
    </source>
</evidence>
<sequence>MAPLSRSTCGAFLPLLFLVSVIVALPHVNAAAAVTTASCAVNADGSCLNTTVSFTGTDLDKVASVRIGLTPADEALIKCDTVKPSAKAVTCTLAVASSAKAGLYPATLALSDGTQVEAGSFLIGNTYEQKSLPRWTSTTKSSNYRVTGQSSDWPSTGDTWSVSGTFNPASTYSIVFYNNQKKAAIDSPGTPTCAPVKVTATTLTCTITSANGVMGMYNFLVRDSTNNALLLGSSSLPMLAVNPPLPEVTGASGDCATSSASCVNGAALTITGTNFNYRSAAYQQFFVGVTSAQRRAIQLATTAVDKKGVTEQRVLRERRGADHLRHQLQLPQSGVPAVLRRRERRAAQCHPARSRHDRKPKGCNHGAAY</sequence>